<dbReference type="Proteomes" id="UP000030982">
    <property type="component" value="Unassembled WGS sequence"/>
</dbReference>
<reference evidence="3 4" key="1">
    <citation type="submission" date="2014-09" db="EMBL/GenBank/DDBJ databases">
        <title>Genome sequence of Sinomonas sp. MUSC 117.</title>
        <authorList>
            <person name="Lee L.-H."/>
        </authorList>
    </citation>
    <scope>NUCLEOTIDE SEQUENCE [LARGE SCALE GENOMIC DNA]</scope>
    <source>
        <strain evidence="3 4">MUSC 117</strain>
    </source>
</reference>
<dbReference type="AlphaFoldDB" id="A0A0B2AM18"/>
<dbReference type="InterPro" id="IPR000330">
    <property type="entry name" value="SNF2_N"/>
</dbReference>
<dbReference type="SUPFAM" id="SSF52540">
    <property type="entry name" value="P-loop containing nucleoside triphosphate hydrolases"/>
    <property type="match status" value="1"/>
</dbReference>
<protein>
    <recommendedName>
        <fullName evidence="2">Helicase C-terminal domain-containing protein</fullName>
    </recommendedName>
</protein>
<name>A0A0B2AM18_9MICC</name>
<dbReference type="PANTHER" id="PTHR45766:SF6">
    <property type="entry name" value="SWI_SNF-RELATED MATRIX-ASSOCIATED ACTIN-DEPENDENT REGULATOR OF CHROMATIN SUBFAMILY A-LIKE PROTEIN 1"/>
    <property type="match status" value="1"/>
</dbReference>
<dbReference type="GO" id="GO:0005524">
    <property type="term" value="F:ATP binding"/>
    <property type="evidence" value="ECO:0007669"/>
    <property type="project" value="InterPro"/>
</dbReference>
<feature type="domain" description="Helicase C-terminal" evidence="2">
    <location>
        <begin position="613"/>
        <end position="787"/>
    </location>
</feature>
<evidence type="ECO:0000313" key="4">
    <source>
        <dbReference type="Proteomes" id="UP000030982"/>
    </source>
</evidence>
<dbReference type="PANTHER" id="PTHR45766">
    <property type="entry name" value="DNA ANNEALING HELICASE AND ENDONUCLEASE ZRANB3 FAMILY MEMBER"/>
    <property type="match status" value="1"/>
</dbReference>
<dbReference type="SMART" id="SM00490">
    <property type="entry name" value="HELICc"/>
    <property type="match status" value="1"/>
</dbReference>
<feature type="non-terminal residue" evidence="3">
    <location>
        <position position="977"/>
    </location>
</feature>
<dbReference type="PROSITE" id="PS51194">
    <property type="entry name" value="HELICASE_CTER"/>
    <property type="match status" value="1"/>
</dbReference>
<proteinExistence type="predicted"/>
<evidence type="ECO:0000256" key="1">
    <source>
        <dbReference type="ARBA" id="ARBA00022801"/>
    </source>
</evidence>
<keyword evidence="1" id="KW-0378">Hydrolase</keyword>
<dbReference type="InterPro" id="IPR001650">
    <property type="entry name" value="Helicase_C-like"/>
</dbReference>
<dbReference type="GO" id="GO:0016787">
    <property type="term" value="F:hydrolase activity"/>
    <property type="evidence" value="ECO:0007669"/>
    <property type="project" value="UniProtKB-KW"/>
</dbReference>
<dbReference type="SMART" id="SM00487">
    <property type="entry name" value="DEXDc"/>
    <property type="match status" value="1"/>
</dbReference>
<gene>
    <name evidence="3" type="ORF">LK10_04235</name>
</gene>
<keyword evidence="4" id="KW-1185">Reference proteome</keyword>
<dbReference type="Pfam" id="PF00176">
    <property type="entry name" value="SNF2-rel_dom"/>
    <property type="match status" value="1"/>
</dbReference>
<evidence type="ECO:0000313" key="3">
    <source>
        <dbReference type="EMBL" id="KHL04713.1"/>
    </source>
</evidence>
<comment type="caution">
    <text evidence="3">The sequence shown here is derived from an EMBL/GenBank/DDBJ whole genome shotgun (WGS) entry which is preliminary data.</text>
</comment>
<dbReference type="Gene3D" id="3.30.870.10">
    <property type="entry name" value="Endonuclease Chain A"/>
    <property type="match status" value="1"/>
</dbReference>
<dbReference type="CDD" id="cd09117">
    <property type="entry name" value="PLDc_Bfil_DEXD_like"/>
    <property type="match status" value="1"/>
</dbReference>
<dbReference type="CDD" id="cd18793">
    <property type="entry name" value="SF2_C_SNF"/>
    <property type="match status" value="1"/>
</dbReference>
<dbReference type="Pfam" id="PF00271">
    <property type="entry name" value="Helicase_C"/>
    <property type="match status" value="1"/>
</dbReference>
<dbReference type="InterPro" id="IPR049730">
    <property type="entry name" value="SNF2/RAD54-like_C"/>
</dbReference>
<dbReference type="InterPro" id="IPR014001">
    <property type="entry name" value="Helicase_ATP-bd"/>
</dbReference>
<organism evidence="3 4">
    <name type="scientific">Sinomonas humi</name>
    <dbReference type="NCBI Taxonomy" id="1338436"/>
    <lineage>
        <taxon>Bacteria</taxon>
        <taxon>Bacillati</taxon>
        <taxon>Actinomycetota</taxon>
        <taxon>Actinomycetes</taxon>
        <taxon>Micrococcales</taxon>
        <taxon>Micrococcaceae</taxon>
        <taxon>Sinomonas</taxon>
    </lineage>
</organism>
<evidence type="ECO:0000259" key="2">
    <source>
        <dbReference type="PROSITE" id="PS51194"/>
    </source>
</evidence>
<dbReference type="Gene3D" id="3.40.50.300">
    <property type="entry name" value="P-loop containing nucleotide triphosphate hydrolases"/>
    <property type="match status" value="2"/>
</dbReference>
<dbReference type="InterPro" id="IPR027417">
    <property type="entry name" value="P-loop_NTPase"/>
</dbReference>
<accession>A0A0B2AM18</accession>
<sequence>MDRLAALHWPAAEQFPVNHAGARVRAVVWSDLVSSASPLIVAGFSSIAELVELIAAWDRQPDAAQARVLLGTEPFASERSSFASAQVTFTEDVRRYWLEEEGVSLRLSAKVLQVIRALGEDRVSVRFVDGSTRLHAKIYVGSDAATVGSSNFTGAGLGSQIEANARFDRRAEASRYHGLVEMAENFWDVGQHWDDQFRDLLHALLRFVPWQEALARACSDLLDGAWAERYLTSSAAGSRLWPSQVSGIAQALWIVENVGSVLVADATGSGKTRMGAHLVRAVRDRMWSTGRVRGDLTVLVCPPSVEDTWYREAVSCGVSINTVSHGLLSRHSEEGPRAQELAVKDAQILAVDEGHNFLSPGANRTRQVRESLAEHVLLFTATPINRGSADLLQLVGLLGADNFEDETLDVLERLERRGGQGLEMTSQQQELLRREIQRFTVRRTKPMLNAMVEDDHEAYRHPVTGRVCRYPRHEPVTYPTGETREDEAVAARIREATAGLAGVALLGRQIAVPHGLAHEYTDERWLESRLAAARGLASHHVLTAMRSSRAALIEHVAGTEEAVRLCSIDSAFKPKPTGNMLSTIAELARQGPPELLLDCEVPPWLTDPSAWRDACEHELECYRAILDAAQHLSTAREQAKADLLAKLSRKHPRVIAFDHHLITLAAIQQLIDHHGTPVIVATGANKKNRKEVERVFAPASDATGIALCSDAMNEGLNLQGASAMVHFDVPTTLRVAEQRVGRVDRMDSPHDAIDVCWPRDGAAFATRANELLAARAQESNSLLGANLKVPNLAEGQDDIVDIEQHIDMLEAAREEAWDGIRDALDPVRRLVEGPDSLVARPIYEEHRTTRHRVLARVSPVRSAEPWAFFAVTGVGHGAPRWILLEGAGARAIIGLEDIVGPLREKLREDPPSLPYDEVCDEWLNRYLTEATRVERLLLPRRMLRALDQMGQAIDDWASKAARRGEYEISERWRKVRA</sequence>
<dbReference type="STRING" id="1338436.LK10_04235"/>
<dbReference type="EMBL" id="JTDL01000053">
    <property type="protein sequence ID" value="KHL04713.1"/>
    <property type="molecule type" value="Genomic_DNA"/>
</dbReference>